<dbReference type="EMBL" id="ACYG01000027">
    <property type="protein sequence ID" value="EEV17000.1"/>
    <property type="molecule type" value="Genomic_DNA"/>
</dbReference>
<dbReference type="PANTHER" id="PTHR30212">
    <property type="entry name" value="PROTEIN YIIM"/>
    <property type="match status" value="1"/>
</dbReference>
<dbReference type="GO" id="GO:0030151">
    <property type="term" value="F:molybdenum ion binding"/>
    <property type="evidence" value="ECO:0007669"/>
    <property type="project" value="InterPro"/>
</dbReference>
<keyword evidence="3" id="KW-1185">Reference proteome</keyword>
<dbReference type="InterPro" id="IPR005302">
    <property type="entry name" value="MoCF_Sase_C"/>
</dbReference>
<feature type="domain" description="MOSC" evidence="1">
    <location>
        <begin position="53"/>
        <end position="188"/>
    </location>
</feature>
<sequence length="246" mass="28054">MPKFYDLRRTDANFKEQKMPVLKALLTGQPHAYGDEHATQPLKKRWETAIFKQARADEVRANELGFEGDAVADTLHHGGEEKAIFANSLQNYAAWERFLGLKNLAYGAMGENLTISGLHEQNVCIGDVHRIGSLVLQVSQPRKPCYKLSMRWGNAKMTAEIARSGLTGWYYRVLEAGSCRAGDEIYVVERDPATMSIMELNRLFYGERIDKGLLAKFNLLTTLTPKWREDMRRKLEGSYDDSFMRL</sequence>
<comment type="caution">
    <text evidence="2">The sequence shown here is derived from an EMBL/GenBank/DDBJ whole genome shotgun (WGS) entry which is preliminary data.</text>
</comment>
<dbReference type="InterPro" id="IPR052353">
    <property type="entry name" value="Benzoxazolinone_Detox_Enz"/>
</dbReference>
<dbReference type="InterPro" id="IPR011037">
    <property type="entry name" value="Pyrv_Knase-like_insert_dom_sf"/>
</dbReference>
<name>C8PJ95_9BACT</name>
<dbReference type="PANTHER" id="PTHR30212:SF2">
    <property type="entry name" value="PROTEIN YIIM"/>
    <property type="match status" value="1"/>
</dbReference>
<dbReference type="Gene3D" id="2.40.33.20">
    <property type="entry name" value="PK beta-barrel domain-like"/>
    <property type="match status" value="1"/>
</dbReference>
<evidence type="ECO:0000313" key="2">
    <source>
        <dbReference type="EMBL" id="EEV17000.1"/>
    </source>
</evidence>
<dbReference type="AlphaFoldDB" id="C8PJ95"/>
<dbReference type="SUPFAM" id="SSF50800">
    <property type="entry name" value="PK beta-barrel domain-like"/>
    <property type="match status" value="1"/>
</dbReference>
<evidence type="ECO:0000259" key="1">
    <source>
        <dbReference type="PROSITE" id="PS51340"/>
    </source>
</evidence>
<dbReference type="Pfam" id="PF03473">
    <property type="entry name" value="MOSC"/>
    <property type="match status" value="1"/>
</dbReference>
<dbReference type="GO" id="GO:0003824">
    <property type="term" value="F:catalytic activity"/>
    <property type="evidence" value="ECO:0007669"/>
    <property type="project" value="InterPro"/>
</dbReference>
<protein>
    <submittedName>
        <fullName evidence="2">MOSC domain protein</fullName>
    </submittedName>
</protein>
<dbReference type="eggNOG" id="COG2258">
    <property type="taxonomic scope" value="Bacteria"/>
</dbReference>
<gene>
    <name evidence="2" type="ORF">CAMGR0001_1294</name>
</gene>
<reference evidence="2 3" key="1">
    <citation type="submission" date="2009-07" db="EMBL/GenBank/DDBJ databases">
        <authorList>
            <person name="Madupu R."/>
            <person name="Sebastian Y."/>
            <person name="Durkin A.S."/>
            <person name="Torralba M."/>
            <person name="Methe B."/>
            <person name="Sutton G.G."/>
            <person name="Strausberg R.L."/>
            <person name="Nelson K.E."/>
        </authorList>
    </citation>
    <scope>NUCLEOTIDE SEQUENCE [LARGE SCALE GENOMIC DNA]</scope>
    <source>
        <strain evidence="2 3">RM3268</strain>
    </source>
</reference>
<evidence type="ECO:0000313" key="3">
    <source>
        <dbReference type="Proteomes" id="UP000005709"/>
    </source>
</evidence>
<dbReference type="PROSITE" id="PS51340">
    <property type="entry name" value="MOSC"/>
    <property type="match status" value="1"/>
</dbReference>
<accession>C8PJ95</accession>
<dbReference type="STRING" id="824.CGRAC_0879"/>
<dbReference type="Proteomes" id="UP000005709">
    <property type="component" value="Unassembled WGS sequence"/>
</dbReference>
<dbReference type="GO" id="GO:0030170">
    <property type="term" value="F:pyridoxal phosphate binding"/>
    <property type="evidence" value="ECO:0007669"/>
    <property type="project" value="InterPro"/>
</dbReference>
<proteinExistence type="predicted"/>
<organism evidence="2 3">
    <name type="scientific">Campylobacter gracilis RM3268</name>
    <dbReference type="NCBI Taxonomy" id="553220"/>
    <lineage>
        <taxon>Bacteria</taxon>
        <taxon>Pseudomonadati</taxon>
        <taxon>Campylobacterota</taxon>
        <taxon>Epsilonproteobacteria</taxon>
        <taxon>Campylobacterales</taxon>
        <taxon>Campylobacteraceae</taxon>
        <taxon>Campylobacter</taxon>
    </lineage>
</organism>